<dbReference type="GO" id="GO:0006096">
    <property type="term" value="P:glycolytic process"/>
    <property type="evidence" value="ECO:0007669"/>
    <property type="project" value="UniProtKB-KW"/>
</dbReference>
<comment type="caution">
    <text evidence="12">The sequence shown here is derived from an EMBL/GenBank/DDBJ whole genome shotgun (WGS) entry which is preliminary data.</text>
</comment>
<comment type="catalytic activity">
    <reaction evidence="8">
        <text>(2R)-2-phosphoglycerate = phosphoenolpyruvate + H2O</text>
        <dbReference type="Rhea" id="RHEA:10164"/>
        <dbReference type="ChEBI" id="CHEBI:15377"/>
        <dbReference type="ChEBI" id="CHEBI:58289"/>
        <dbReference type="ChEBI" id="CHEBI:58702"/>
        <dbReference type="EC" id="4.2.1.11"/>
    </reaction>
</comment>
<evidence type="ECO:0000256" key="3">
    <source>
        <dbReference type="ARBA" id="ARBA00012058"/>
    </source>
</evidence>
<dbReference type="InterPro" id="IPR036849">
    <property type="entry name" value="Enolase-like_C_sf"/>
</dbReference>
<dbReference type="PANTHER" id="PTHR11902">
    <property type="entry name" value="ENOLASE"/>
    <property type="match status" value="1"/>
</dbReference>
<evidence type="ECO:0000256" key="6">
    <source>
        <dbReference type="ARBA" id="ARBA00031125"/>
    </source>
</evidence>
<keyword evidence="13" id="KW-1185">Reference proteome</keyword>
<name>A0A9D4K6W0_DREPO</name>
<reference evidence="12" key="2">
    <citation type="submission" date="2020-11" db="EMBL/GenBank/DDBJ databases">
        <authorList>
            <person name="McCartney M.A."/>
            <person name="Auch B."/>
            <person name="Kono T."/>
            <person name="Mallez S."/>
            <person name="Becker A."/>
            <person name="Gohl D.M."/>
            <person name="Silverstein K.A.T."/>
            <person name="Koren S."/>
            <person name="Bechman K.B."/>
            <person name="Herman A."/>
            <person name="Abrahante J.E."/>
            <person name="Garbe J."/>
        </authorList>
    </citation>
    <scope>NUCLEOTIDE SEQUENCE</scope>
    <source>
        <strain evidence="12">Duluth1</strain>
        <tissue evidence="12">Whole animal</tissue>
    </source>
</reference>
<feature type="compositionally biased region" description="Basic and acidic residues" evidence="9">
    <location>
        <begin position="577"/>
        <end position="586"/>
    </location>
</feature>
<dbReference type="GO" id="GO:0000287">
    <property type="term" value="F:magnesium ion binding"/>
    <property type="evidence" value="ECO:0007669"/>
    <property type="project" value="InterPro"/>
</dbReference>
<dbReference type="Proteomes" id="UP000828390">
    <property type="component" value="Unassembled WGS sequence"/>
</dbReference>
<dbReference type="InterPro" id="IPR029017">
    <property type="entry name" value="Enolase-like_N"/>
</dbReference>
<feature type="region of interest" description="Disordered" evidence="9">
    <location>
        <begin position="166"/>
        <end position="217"/>
    </location>
</feature>
<reference evidence="12" key="1">
    <citation type="journal article" date="2019" name="bioRxiv">
        <title>The Genome of the Zebra Mussel, Dreissena polymorpha: A Resource for Invasive Species Research.</title>
        <authorList>
            <person name="McCartney M.A."/>
            <person name="Auch B."/>
            <person name="Kono T."/>
            <person name="Mallez S."/>
            <person name="Zhang Y."/>
            <person name="Obille A."/>
            <person name="Becker A."/>
            <person name="Abrahante J.E."/>
            <person name="Garbe J."/>
            <person name="Badalamenti J.P."/>
            <person name="Herman A."/>
            <person name="Mangelson H."/>
            <person name="Liachko I."/>
            <person name="Sullivan S."/>
            <person name="Sone E.D."/>
            <person name="Koren S."/>
            <person name="Silverstein K.A.T."/>
            <person name="Beckman K.B."/>
            <person name="Gohl D.M."/>
        </authorList>
    </citation>
    <scope>NUCLEOTIDE SEQUENCE</scope>
    <source>
        <strain evidence="12">Duluth1</strain>
        <tissue evidence="12">Whole animal</tissue>
    </source>
</reference>
<evidence type="ECO:0000259" key="11">
    <source>
        <dbReference type="SMART" id="SM01193"/>
    </source>
</evidence>
<dbReference type="EC" id="4.2.1.11" evidence="3"/>
<evidence type="ECO:0000313" key="12">
    <source>
        <dbReference type="EMBL" id="KAH3834108.1"/>
    </source>
</evidence>
<organism evidence="12 13">
    <name type="scientific">Dreissena polymorpha</name>
    <name type="common">Zebra mussel</name>
    <name type="synonym">Mytilus polymorpha</name>
    <dbReference type="NCBI Taxonomy" id="45954"/>
    <lineage>
        <taxon>Eukaryota</taxon>
        <taxon>Metazoa</taxon>
        <taxon>Spiralia</taxon>
        <taxon>Lophotrochozoa</taxon>
        <taxon>Mollusca</taxon>
        <taxon>Bivalvia</taxon>
        <taxon>Autobranchia</taxon>
        <taxon>Heteroconchia</taxon>
        <taxon>Euheterodonta</taxon>
        <taxon>Imparidentia</taxon>
        <taxon>Neoheterodontei</taxon>
        <taxon>Myida</taxon>
        <taxon>Dreissenoidea</taxon>
        <taxon>Dreissenidae</taxon>
        <taxon>Dreissena</taxon>
    </lineage>
</organism>
<dbReference type="SMART" id="SM01192">
    <property type="entry name" value="Enolase_C"/>
    <property type="match status" value="1"/>
</dbReference>
<dbReference type="Gene3D" id="3.30.390.10">
    <property type="entry name" value="Enolase-like, N-terminal domain"/>
    <property type="match status" value="1"/>
</dbReference>
<dbReference type="InterPro" id="IPR047500">
    <property type="entry name" value="DD_ENO4"/>
</dbReference>
<dbReference type="SUPFAM" id="SSF51604">
    <property type="entry name" value="Enolase C-terminal domain-like"/>
    <property type="match status" value="1"/>
</dbReference>
<dbReference type="PRINTS" id="PR00148">
    <property type="entry name" value="ENOLASE"/>
</dbReference>
<evidence type="ECO:0000259" key="10">
    <source>
        <dbReference type="SMART" id="SM01192"/>
    </source>
</evidence>
<dbReference type="PANTHER" id="PTHR11902:SF30">
    <property type="entry name" value="ENOLASE 4"/>
    <property type="match status" value="1"/>
</dbReference>
<dbReference type="InterPro" id="IPR000941">
    <property type="entry name" value="Enolase"/>
</dbReference>
<evidence type="ECO:0000256" key="1">
    <source>
        <dbReference type="ARBA" id="ARBA00005031"/>
    </source>
</evidence>
<dbReference type="InterPro" id="IPR020811">
    <property type="entry name" value="Enolase_N"/>
</dbReference>
<sequence>MAKEARALYELKEKAAKYYRENGVPQKMEEIMNSMFYDNPVDIYGHLADYFQSFAKSPSITQIKARKALDGKGQTTLQTDVFCTVNNKSKMMSSTVSSSVNPSLPETTKPEEMEEEANEREKNVQAALQIINSELCARLKDREPNNQEELDKIVCGYIEELKEAEEERLAREAEDNAAGEAVDPDGKTPGSGAAKSEKPKSGKGKGGKGGPPVVIVPDEPKEKLVEGSACVSAVSQALCVAGACAMGTELYEYIAQLRFGQAPKQYRMPLPMVTIFQSGRSAPGKANAIKEYMVVPAPGKPLSESIPKIVAVYNDIIKAIMGKNGIQIKNVTDIGALMMPFDRPEQGLDMILESMGRLGFTPGEDLYLALNLAGHEYFDYEKGKYEVVTGQQKVAEDLVEYWADILTRYPAIIAIIDPMRKQEDRQWMLLCERLSEKCYILGDRVWHRPGLLKDEEPKDTFKSSGTVYRLEQMNTVTDILQCAQLMEGENNITVLSTNIGETSDTFLADMAVGMSAHFLKLGAPCRGERVSKLNRLLAIEQTLQDGGQVSLQSEFVFPAIKIPPPPETDNAEPEEVPTPKETPKKK</sequence>
<dbReference type="SMART" id="SM01193">
    <property type="entry name" value="Enolase_N"/>
    <property type="match status" value="1"/>
</dbReference>
<feature type="compositionally biased region" description="Low complexity" evidence="9">
    <location>
        <begin position="93"/>
        <end position="107"/>
    </location>
</feature>
<evidence type="ECO:0000256" key="8">
    <source>
        <dbReference type="ARBA" id="ARBA00048333"/>
    </source>
</evidence>
<dbReference type="Pfam" id="PF00113">
    <property type="entry name" value="Enolase_C"/>
    <property type="match status" value="1"/>
</dbReference>
<dbReference type="GO" id="GO:0004634">
    <property type="term" value="F:phosphopyruvate hydratase activity"/>
    <property type="evidence" value="ECO:0007669"/>
    <property type="project" value="UniProtKB-EC"/>
</dbReference>
<feature type="region of interest" description="Disordered" evidence="9">
    <location>
        <begin position="93"/>
        <end position="120"/>
    </location>
</feature>
<dbReference type="GO" id="GO:0000015">
    <property type="term" value="C:phosphopyruvate hydratase complex"/>
    <property type="evidence" value="ECO:0007669"/>
    <property type="project" value="InterPro"/>
</dbReference>
<evidence type="ECO:0000256" key="9">
    <source>
        <dbReference type="SAM" id="MobiDB-lite"/>
    </source>
</evidence>
<proteinExistence type="inferred from homology"/>
<feature type="region of interest" description="Disordered" evidence="9">
    <location>
        <begin position="561"/>
        <end position="586"/>
    </location>
</feature>
<comment type="similarity">
    <text evidence="2">Belongs to the enolase family.</text>
</comment>
<keyword evidence="5" id="KW-0456">Lyase</keyword>
<dbReference type="CDD" id="cd22974">
    <property type="entry name" value="DD_ENO4"/>
    <property type="match status" value="1"/>
</dbReference>
<accession>A0A9D4K6W0</accession>
<protein>
    <recommendedName>
        <fullName evidence="7">Enolase 4</fullName>
        <ecNumber evidence="3">4.2.1.11</ecNumber>
    </recommendedName>
    <alternativeName>
        <fullName evidence="6">2-phospho-D-glycerate hydro-lyase</fullName>
    </alternativeName>
</protein>
<dbReference type="InterPro" id="IPR020810">
    <property type="entry name" value="Enolase_C"/>
</dbReference>
<keyword evidence="4" id="KW-0324">Glycolysis</keyword>
<dbReference type="AlphaFoldDB" id="A0A9D4K6W0"/>
<feature type="domain" description="Enolase C-terminal TIM barrel" evidence="10">
    <location>
        <begin position="265"/>
        <end position="557"/>
    </location>
</feature>
<dbReference type="EMBL" id="JAIWYP010000004">
    <property type="protein sequence ID" value="KAH3834108.1"/>
    <property type="molecule type" value="Genomic_DNA"/>
</dbReference>
<gene>
    <name evidence="12" type="ORF">DPMN_107427</name>
</gene>
<feature type="domain" description="Enolase N-terminal" evidence="11">
    <location>
        <begin position="60"/>
        <end position="254"/>
    </location>
</feature>
<evidence type="ECO:0000256" key="4">
    <source>
        <dbReference type="ARBA" id="ARBA00023152"/>
    </source>
</evidence>
<evidence type="ECO:0000256" key="2">
    <source>
        <dbReference type="ARBA" id="ARBA00009604"/>
    </source>
</evidence>
<dbReference type="Gene3D" id="3.20.20.120">
    <property type="entry name" value="Enolase-like C-terminal domain"/>
    <property type="match status" value="1"/>
</dbReference>
<dbReference type="SUPFAM" id="SSF54826">
    <property type="entry name" value="Enolase N-terminal domain-like"/>
    <property type="match status" value="1"/>
</dbReference>
<comment type="pathway">
    <text evidence="1">Carbohydrate degradation; glycolysis; pyruvate from D-glyceraldehyde 3-phosphate: step 4/5.</text>
</comment>
<evidence type="ECO:0000313" key="13">
    <source>
        <dbReference type="Proteomes" id="UP000828390"/>
    </source>
</evidence>
<evidence type="ECO:0000256" key="7">
    <source>
        <dbReference type="ARBA" id="ARBA00034855"/>
    </source>
</evidence>
<evidence type="ECO:0000256" key="5">
    <source>
        <dbReference type="ARBA" id="ARBA00023239"/>
    </source>
</evidence>